<evidence type="ECO:0000256" key="1">
    <source>
        <dbReference type="SAM" id="Coils"/>
    </source>
</evidence>
<feature type="coiled-coil region" evidence="1">
    <location>
        <begin position="75"/>
        <end position="177"/>
    </location>
</feature>
<name>A0A426XER3_ENSVE</name>
<dbReference type="AlphaFoldDB" id="A0A426XER3"/>
<gene>
    <name evidence="2" type="ORF">B296_00057084</name>
</gene>
<keyword evidence="1" id="KW-0175">Coiled coil</keyword>
<protein>
    <submittedName>
        <fullName evidence="2">Uncharacterized protein</fullName>
    </submittedName>
</protein>
<proteinExistence type="predicted"/>
<reference evidence="2 3" key="1">
    <citation type="journal article" date="2014" name="Agronomy (Basel)">
        <title>A Draft Genome Sequence for Ensete ventricosum, the Drought-Tolerant Tree Against Hunger.</title>
        <authorList>
            <person name="Harrison J."/>
            <person name="Moore K.A."/>
            <person name="Paszkiewicz K."/>
            <person name="Jones T."/>
            <person name="Grant M."/>
            <person name="Ambacheew D."/>
            <person name="Muzemil S."/>
            <person name="Studholme D.J."/>
        </authorList>
    </citation>
    <scope>NUCLEOTIDE SEQUENCE [LARGE SCALE GENOMIC DNA]</scope>
</reference>
<organism evidence="2 3">
    <name type="scientific">Ensete ventricosum</name>
    <name type="common">Abyssinian banana</name>
    <name type="synonym">Musa ensete</name>
    <dbReference type="NCBI Taxonomy" id="4639"/>
    <lineage>
        <taxon>Eukaryota</taxon>
        <taxon>Viridiplantae</taxon>
        <taxon>Streptophyta</taxon>
        <taxon>Embryophyta</taxon>
        <taxon>Tracheophyta</taxon>
        <taxon>Spermatophyta</taxon>
        <taxon>Magnoliopsida</taxon>
        <taxon>Liliopsida</taxon>
        <taxon>Zingiberales</taxon>
        <taxon>Musaceae</taxon>
        <taxon>Ensete</taxon>
    </lineage>
</organism>
<dbReference type="EMBL" id="AMZH03021662">
    <property type="protein sequence ID" value="RRT37981.1"/>
    <property type="molecule type" value="Genomic_DNA"/>
</dbReference>
<evidence type="ECO:0000313" key="3">
    <source>
        <dbReference type="Proteomes" id="UP000287651"/>
    </source>
</evidence>
<sequence>MQARWPNLSYQTRVWDDSEAASEFDRGVLHLTLSKDLYTLPPEVLIAQAAKQIVLVRHHYQMALLDRVHDSGRLVTHKGNRASLLEAELEKLKSERDPKRRARAQQRVDELEADNGKLKLGLDELSSRLEEADKELNELQEGLAESQRQLREQKVNRRKADDKLLKLMRENKSLKVELLGRSVANYKQSVRFGWGLRQMR</sequence>
<dbReference type="Proteomes" id="UP000287651">
    <property type="component" value="Unassembled WGS sequence"/>
</dbReference>
<comment type="caution">
    <text evidence="2">The sequence shown here is derived from an EMBL/GenBank/DDBJ whole genome shotgun (WGS) entry which is preliminary data.</text>
</comment>
<accession>A0A426XER3</accession>
<evidence type="ECO:0000313" key="2">
    <source>
        <dbReference type="EMBL" id="RRT37981.1"/>
    </source>
</evidence>